<dbReference type="PANTHER" id="PTHR47894:SF1">
    <property type="entry name" value="HTH-TYPE TRANSCRIPTIONAL REGULATOR VQSM"/>
    <property type="match status" value="1"/>
</dbReference>
<dbReference type="GO" id="GO:0000976">
    <property type="term" value="F:transcription cis-regulatory region binding"/>
    <property type="evidence" value="ECO:0007669"/>
    <property type="project" value="TreeGrafter"/>
</dbReference>
<feature type="domain" description="HTH araC/xylS-type" evidence="4">
    <location>
        <begin position="238"/>
        <end position="335"/>
    </location>
</feature>
<reference evidence="5 6" key="1">
    <citation type="submission" date="2020-07" db="EMBL/GenBank/DDBJ databases">
        <title>Endozoicomonas sp. nov., isolated from sediment.</title>
        <authorList>
            <person name="Gu T."/>
        </authorList>
    </citation>
    <scope>NUCLEOTIDE SEQUENCE [LARGE SCALE GENOMIC DNA]</scope>
    <source>
        <strain evidence="5 6">SM1973</strain>
    </source>
</reference>
<dbReference type="InterPro" id="IPR009057">
    <property type="entry name" value="Homeodomain-like_sf"/>
</dbReference>
<gene>
    <name evidence="5" type="ORF">H0A36_17205</name>
</gene>
<evidence type="ECO:0000313" key="5">
    <source>
        <dbReference type="EMBL" id="NYZ67754.1"/>
    </source>
</evidence>
<dbReference type="EMBL" id="JACCKB010000029">
    <property type="protein sequence ID" value="NYZ67754.1"/>
    <property type="molecule type" value="Genomic_DNA"/>
</dbReference>
<keyword evidence="3" id="KW-0804">Transcription</keyword>
<dbReference type="Pfam" id="PF12833">
    <property type="entry name" value="HTH_18"/>
    <property type="match status" value="1"/>
</dbReference>
<sequence>MTSTIGSTSTAALSQFIKLAEHYGLAVEPLAKQAGINPNQLSSSSSRVSLAAMEKLLHQFIQLSNDPLFGLHAAQFVQPGSYHVLGYIAMNCATLAEAVNRIQRYEALVGDMGCSQLKPNAKGLVLNWHCQFTDPLVHQHMVDHCLASWVNYGRWITDRNENPQKIELTRAAPNLSAQAEYQQIFQCPVVFQAQQNAVWISHEHLQVPLRQADPGLLQTLEQHANQLISQLNSQDISQQVSATIQQMMPNIPKPAEVAAQLGISARTLQRRLQQKNTHYQALLDKVRLVTAKQILTNTQSTIEQTAHAVGFHDVRSFRRRFKQWTGLSPSEYRVKQDLGE</sequence>
<keyword evidence="1" id="KW-0805">Transcription regulation</keyword>
<dbReference type="GO" id="GO:0003700">
    <property type="term" value="F:DNA-binding transcription factor activity"/>
    <property type="evidence" value="ECO:0007669"/>
    <property type="project" value="InterPro"/>
</dbReference>
<proteinExistence type="predicted"/>
<evidence type="ECO:0000256" key="3">
    <source>
        <dbReference type="ARBA" id="ARBA00023163"/>
    </source>
</evidence>
<evidence type="ECO:0000256" key="1">
    <source>
        <dbReference type="ARBA" id="ARBA00023015"/>
    </source>
</evidence>
<dbReference type="PROSITE" id="PS01124">
    <property type="entry name" value="HTH_ARAC_FAMILY_2"/>
    <property type="match status" value="1"/>
</dbReference>
<dbReference type="GO" id="GO:0005829">
    <property type="term" value="C:cytosol"/>
    <property type="evidence" value="ECO:0007669"/>
    <property type="project" value="TreeGrafter"/>
</dbReference>
<dbReference type="RefSeq" id="WP_180569775.1">
    <property type="nucleotide sequence ID" value="NZ_JACCKB010000029.1"/>
</dbReference>
<evidence type="ECO:0000256" key="2">
    <source>
        <dbReference type="ARBA" id="ARBA00023125"/>
    </source>
</evidence>
<dbReference type="SMART" id="SM00342">
    <property type="entry name" value="HTH_ARAC"/>
    <property type="match status" value="1"/>
</dbReference>
<dbReference type="AlphaFoldDB" id="A0A853ICF8"/>
<name>A0A853ICF8_9GAMM</name>
<dbReference type="Gene3D" id="1.10.10.60">
    <property type="entry name" value="Homeodomain-like"/>
    <property type="match status" value="1"/>
</dbReference>
<dbReference type="PANTHER" id="PTHR47894">
    <property type="entry name" value="HTH-TYPE TRANSCRIPTIONAL REGULATOR GADX"/>
    <property type="match status" value="1"/>
</dbReference>
<organism evidence="5 6">
    <name type="scientific">Spartinivicinus marinus</name>
    <dbReference type="NCBI Taxonomy" id="2994442"/>
    <lineage>
        <taxon>Bacteria</taxon>
        <taxon>Pseudomonadati</taxon>
        <taxon>Pseudomonadota</taxon>
        <taxon>Gammaproteobacteria</taxon>
        <taxon>Oceanospirillales</taxon>
        <taxon>Zooshikellaceae</taxon>
        <taxon>Spartinivicinus</taxon>
    </lineage>
</organism>
<accession>A0A853ICF8</accession>
<dbReference type="PROSITE" id="PS00041">
    <property type="entry name" value="HTH_ARAC_FAMILY_1"/>
    <property type="match status" value="1"/>
</dbReference>
<evidence type="ECO:0000313" key="6">
    <source>
        <dbReference type="Proteomes" id="UP000569732"/>
    </source>
</evidence>
<dbReference type="InterPro" id="IPR018062">
    <property type="entry name" value="HTH_AraC-typ_CS"/>
</dbReference>
<evidence type="ECO:0000259" key="4">
    <source>
        <dbReference type="PROSITE" id="PS01124"/>
    </source>
</evidence>
<dbReference type="InterPro" id="IPR018060">
    <property type="entry name" value="HTH_AraC"/>
</dbReference>
<keyword evidence="2" id="KW-0238">DNA-binding</keyword>
<dbReference type="InterPro" id="IPR032687">
    <property type="entry name" value="AraC-type_N"/>
</dbReference>
<protein>
    <submittedName>
        <fullName evidence="5">AraC family transcriptional regulator</fullName>
    </submittedName>
</protein>
<dbReference type="Proteomes" id="UP000569732">
    <property type="component" value="Unassembled WGS sequence"/>
</dbReference>
<comment type="caution">
    <text evidence="5">The sequence shown here is derived from an EMBL/GenBank/DDBJ whole genome shotgun (WGS) entry which is preliminary data.</text>
</comment>
<dbReference type="Pfam" id="PF12625">
    <property type="entry name" value="Arabinose_bd"/>
    <property type="match status" value="1"/>
</dbReference>
<dbReference type="SUPFAM" id="SSF46689">
    <property type="entry name" value="Homeodomain-like"/>
    <property type="match status" value="1"/>
</dbReference>
<keyword evidence="6" id="KW-1185">Reference proteome</keyword>